<evidence type="ECO:0000256" key="6">
    <source>
        <dbReference type="RuleBase" id="RU000382"/>
    </source>
</evidence>
<dbReference type="SUPFAM" id="SSF53383">
    <property type="entry name" value="PLP-dependent transferases"/>
    <property type="match status" value="1"/>
</dbReference>
<dbReference type="Gene3D" id="3.40.640.10">
    <property type="entry name" value="Type I PLP-dependent aspartate aminotransferase-like (Major domain)"/>
    <property type="match status" value="1"/>
</dbReference>
<dbReference type="InterPro" id="IPR015421">
    <property type="entry name" value="PyrdxlP-dep_Trfase_major"/>
</dbReference>
<comment type="cofactor">
    <cofactor evidence="1 6">
        <name>pyridoxal 5'-phosphate</name>
        <dbReference type="ChEBI" id="CHEBI:597326"/>
    </cofactor>
</comment>
<keyword evidence="4 6" id="KW-0663">Pyridoxal phosphate</keyword>
<evidence type="ECO:0000313" key="8">
    <source>
        <dbReference type="Proteomes" id="UP001238540"/>
    </source>
</evidence>
<keyword evidence="3" id="KW-0210">Decarboxylase</keyword>
<dbReference type="PANTHER" id="PTHR45677:SF8">
    <property type="entry name" value="CYSTEINE SULFINIC ACID DECARBOXYLASE"/>
    <property type="match status" value="1"/>
</dbReference>
<dbReference type="EMBL" id="JAUFQC010000001">
    <property type="protein sequence ID" value="MDN3610380.1"/>
    <property type="molecule type" value="Genomic_DNA"/>
</dbReference>
<evidence type="ECO:0000256" key="3">
    <source>
        <dbReference type="ARBA" id="ARBA00022793"/>
    </source>
</evidence>
<proteinExistence type="inferred from homology"/>
<sequence length="556" mass="63123">MYYAAILERDGLKANTLSSHYVEKYNDVVSRFFSRDERIWPLFSSPELSMLSRRTSPFSPQEKASLERALSERVDIPERMSEPTQAFDPLALFAAHQCKDWQDPRSVENVISTPCDPAIHGAMLATLKNPNLVYSEYAGMAVELERLVVRQIANLAGYNPKTAGGIFTQGGTFCNLYGYLFGLRKTFPTSKLDGVAGKKFCMINSESGHYSNMTNLSLLGIDINNQVIRVKINANNQICVLDLERRLKECFHQRISVPTIMLTCGTTDTFAIDDIVKVRQITQRLCRQYGVRRAPHIHVDAAVGWSLMFFNDYDLERNPLAINSATLKSVDYLKKMIAGLQAADSFTVDFQKWGYSPYTSSLLMVKDGRDFDALSQDASYFSYFDSQLKQETHLQSTIECSRGAVGVFSAYSAMQFMGKEGYQVVMAHGLQNANYLRMRMQQIPTCHVVGADNHGPAVAMRLYPRECGSGLHTYQRERDVKHSDKEVDELIKNTVFHRNHFLNRRGRGLNTNWVESIAHTEYDSLGHCLTLPGEKAVFLNPYTSREHIDEYCRLFR</sequence>
<gene>
    <name evidence="7" type="ORF">QWZ16_11760</name>
</gene>
<comment type="caution">
    <text evidence="7">The sequence shown here is derived from an EMBL/GenBank/DDBJ whole genome shotgun (WGS) entry which is preliminary data.</text>
</comment>
<evidence type="ECO:0000256" key="5">
    <source>
        <dbReference type="ARBA" id="ARBA00023239"/>
    </source>
</evidence>
<keyword evidence="8" id="KW-1185">Reference proteome</keyword>
<accession>A0ABT8BTC5</accession>
<evidence type="ECO:0000256" key="1">
    <source>
        <dbReference type="ARBA" id="ARBA00001933"/>
    </source>
</evidence>
<dbReference type="Pfam" id="PF00282">
    <property type="entry name" value="Pyridoxal_deC"/>
    <property type="match status" value="1"/>
</dbReference>
<comment type="similarity">
    <text evidence="2 6">Belongs to the group II decarboxylase family.</text>
</comment>
<organism evidence="7 8">
    <name type="scientific">Vibrio ostreicida</name>
    <dbReference type="NCBI Taxonomy" id="526588"/>
    <lineage>
        <taxon>Bacteria</taxon>
        <taxon>Pseudomonadati</taxon>
        <taxon>Pseudomonadota</taxon>
        <taxon>Gammaproteobacteria</taxon>
        <taxon>Vibrionales</taxon>
        <taxon>Vibrionaceae</taxon>
        <taxon>Vibrio</taxon>
    </lineage>
</organism>
<dbReference type="Proteomes" id="UP001238540">
    <property type="component" value="Unassembled WGS sequence"/>
</dbReference>
<dbReference type="InterPro" id="IPR002129">
    <property type="entry name" value="PyrdxlP-dep_de-COase"/>
</dbReference>
<evidence type="ECO:0000313" key="7">
    <source>
        <dbReference type="EMBL" id="MDN3610380.1"/>
    </source>
</evidence>
<dbReference type="RefSeq" id="WP_170882045.1">
    <property type="nucleotide sequence ID" value="NZ_JABEYA020000001.1"/>
</dbReference>
<evidence type="ECO:0000256" key="4">
    <source>
        <dbReference type="ARBA" id="ARBA00022898"/>
    </source>
</evidence>
<evidence type="ECO:0000256" key="2">
    <source>
        <dbReference type="ARBA" id="ARBA00009533"/>
    </source>
</evidence>
<protein>
    <submittedName>
        <fullName evidence="7">Pyridoxal-dependent decarboxylase</fullName>
    </submittedName>
</protein>
<name>A0ABT8BTC5_9VIBR</name>
<dbReference type="PANTHER" id="PTHR45677">
    <property type="entry name" value="GLUTAMATE DECARBOXYLASE-RELATED"/>
    <property type="match status" value="1"/>
</dbReference>
<keyword evidence="5 6" id="KW-0456">Lyase</keyword>
<reference evidence="8" key="1">
    <citation type="journal article" date="2019" name="Int. J. Syst. Evol. Microbiol.">
        <title>The Global Catalogue of Microorganisms (GCM) 10K type strain sequencing project: providing services to taxonomists for standard genome sequencing and annotation.</title>
        <authorList>
            <consortium name="The Broad Institute Genomics Platform"/>
            <consortium name="The Broad Institute Genome Sequencing Center for Infectious Disease"/>
            <person name="Wu L."/>
            <person name="Ma J."/>
        </authorList>
    </citation>
    <scope>NUCLEOTIDE SEQUENCE [LARGE SCALE GENOMIC DNA]</scope>
    <source>
        <strain evidence="8">CECT 7398</strain>
    </source>
</reference>
<dbReference type="InterPro" id="IPR015424">
    <property type="entry name" value="PyrdxlP-dep_Trfase"/>
</dbReference>